<name>A0A3S3NK90_9MAGN</name>
<sequence length="463" mass="51721">MVMNLICGKIPSSLNFGFEAVVDFSSNRLVGPLPQNLSVIFSLDLANNFLSGPIDMSFEYIWILFLSNNSLHGSIPTWICNLIYIEILDLSRNNLTGQVPSCFEDFRNLFVLDLSYNNLDGLIPNTFSYNLRWLKLSHNNLSGVLPSLIGVQSSLLALDLSRNRLSGYIPRWLGESTSDLVILNLRSNMFHGNIPLQLSLLSSLQILDLANNSQSGEVPTSFANFTSMAMTGKLNYSIFPEIYIGGAFKIMFQESITNHLSGKIPSSISSLTFLSKLNLSNNNLSGTIPSGNQLQTLLDPSIYAGNYDLCGPFLPKLCSAEVVPQPPNTFRGEDEDDGTEHWWFFWGFIAGFWLACGILIFSKTWRIAYFRFFDRLNERLDGFYLKMVAMCFNHFSNGDKTSSEENLKLAGDTSDQEYIPGEDFEGSIPSPQSFKLCCVEDQVLGLNSSCFLEGDFAQGFSRK</sequence>
<organism evidence="10 11">
    <name type="scientific">Cinnamomum micranthum f. kanehirae</name>
    <dbReference type="NCBI Taxonomy" id="337451"/>
    <lineage>
        <taxon>Eukaryota</taxon>
        <taxon>Viridiplantae</taxon>
        <taxon>Streptophyta</taxon>
        <taxon>Embryophyta</taxon>
        <taxon>Tracheophyta</taxon>
        <taxon>Spermatophyta</taxon>
        <taxon>Magnoliopsida</taxon>
        <taxon>Magnoliidae</taxon>
        <taxon>Laurales</taxon>
        <taxon>Lauraceae</taxon>
        <taxon>Cinnamomum</taxon>
    </lineage>
</organism>
<evidence type="ECO:0000256" key="1">
    <source>
        <dbReference type="ARBA" id="ARBA00004479"/>
    </source>
</evidence>
<dbReference type="InterPro" id="IPR046956">
    <property type="entry name" value="RLP23-like"/>
</dbReference>
<dbReference type="PANTHER" id="PTHR48063">
    <property type="entry name" value="LRR RECEPTOR-LIKE KINASE"/>
    <property type="match status" value="1"/>
</dbReference>
<keyword evidence="2" id="KW-0433">Leucine-rich repeat</keyword>
<evidence type="ECO:0000256" key="9">
    <source>
        <dbReference type="SAM" id="Phobius"/>
    </source>
</evidence>
<keyword evidence="4" id="KW-0732">Signal</keyword>
<keyword evidence="11" id="KW-1185">Reference proteome</keyword>
<evidence type="ECO:0000256" key="4">
    <source>
        <dbReference type="ARBA" id="ARBA00022729"/>
    </source>
</evidence>
<dbReference type="EMBL" id="QPKB01000010">
    <property type="protein sequence ID" value="RWR93793.1"/>
    <property type="molecule type" value="Genomic_DNA"/>
</dbReference>
<dbReference type="InterPro" id="IPR032675">
    <property type="entry name" value="LRR_dom_sf"/>
</dbReference>
<evidence type="ECO:0000313" key="11">
    <source>
        <dbReference type="Proteomes" id="UP000283530"/>
    </source>
</evidence>
<evidence type="ECO:0000313" key="10">
    <source>
        <dbReference type="EMBL" id="RWR93793.1"/>
    </source>
</evidence>
<dbReference type="Pfam" id="PF00560">
    <property type="entry name" value="LRR_1"/>
    <property type="match status" value="4"/>
</dbReference>
<dbReference type="Gene3D" id="3.80.10.10">
    <property type="entry name" value="Ribonuclease Inhibitor"/>
    <property type="match status" value="1"/>
</dbReference>
<dbReference type="GO" id="GO:0016020">
    <property type="term" value="C:membrane"/>
    <property type="evidence" value="ECO:0007669"/>
    <property type="project" value="UniProtKB-SubCell"/>
</dbReference>
<keyword evidence="8" id="KW-0325">Glycoprotein</keyword>
<protein>
    <submittedName>
        <fullName evidence="10">Protein BRASSINOSTEROID INSENSITIVE 1-like protein</fullName>
    </submittedName>
</protein>
<proteinExistence type="predicted"/>
<dbReference type="OrthoDB" id="1060944at2759"/>
<dbReference type="Pfam" id="PF13855">
    <property type="entry name" value="LRR_8"/>
    <property type="match status" value="1"/>
</dbReference>
<keyword evidence="7 9" id="KW-0472">Membrane</keyword>
<feature type="transmembrane region" description="Helical" evidence="9">
    <location>
        <begin position="342"/>
        <end position="361"/>
    </location>
</feature>
<dbReference type="AlphaFoldDB" id="A0A3S3NK90"/>
<evidence type="ECO:0000256" key="5">
    <source>
        <dbReference type="ARBA" id="ARBA00022737"/>
    </source>
</evidence>
<evidence type="ECO:0000256" key="2">
    <source>
        <dbReference type="ARBA" id="ARBA00022614"/>
    </source>
</evidence>
<evidence type="ECO:0000256" key="6">
    <source>
        <dbReference type="ARBA" id="ARBA00022989"/>
    </source>
</evidence>
<keyword evidence="6 9" id="KW-1133">Transmembrane helix</keyword>
<dbReference type="SUPFAM" id="SSF52058">
    <property type="entry name" value="L domain-like"/>
    <property type="match status" value="2"/>
</dbReference>
<evidence type="ECO:0000256" key="8">
    <source>
        <dbReference type="ARBA" id="ARBA00023180"/>
    </source>
</evidence>
<keyword evidence="3 9" id="KW-0812">Transmembrane</keyword>
<evidence type="ECO:0000256" key="7">
    <source>
        <dbReference type="ARBA" id="ARBA00023136"/>
    </source>
</evidence>
<reference evidence="10 11" key="1">
    <citation type="journal article" date="2019" name="Nat. Plants">
        <title>Stout camphor tree genome fills gaps in understanding of flowering plant genome evolution.</title>
        <authorList>
            <person name="Chaw S.M."/>
            <person name="Liu Y.C."/>
            <person name="Wu Y.W."/>
            <person name="Wang H.Y."/>
            <person name="Lin C.I."/>
            <person name="Wu C.S."/>
            <person name="Ke H.M."/>
            <person name="Chang L.Y."/>
            <person name="Hsu C.Y."/>
            <person name="Yang H.T."/>
            <person name="Sudianto E."/>
            <person name="Hsu M.H."/>
            <person name="Wu K.P."/>
            <person name="Wang L.N."/>
            <person name="Leebens-Mack J.H."/>
            <person name="Tsai I.J."/>
        </authorList>
    </citation>
    <scope>NUCLEOTIDE SEQUENCE [LARGE SCALE GENOMIC DNA]</scope>
    <source>
        <strain evidence="11">cv. Chaw 1501</strain>
        <tissue evidence="10">Young leaves</tissue>
    </source>
</reference>
<accession>A0A3S3NK90</accession>
<dbReference type="Proteomes" id="UP000283530">
    <property type="component" value="Unassembled WGS sequence"/>
</dbReference>
<evidence type="ECO:0000256" key="3">
    <source>
        <dbReference type="ARBA" id="ARBA00022692"/>
    </source>
</evidence>
<dbReference type="PRINTS" id="PR00019">
    <property type="entry name" value="LEURICHRPT"/>
</dbReference>
<dbReference type="PANTHER" id="PTHR48063:SF112">
    <property type="entry name" value="RECEPTOR LIKE PROTEIN 30-LIKE"/>
    <property type="match status" value="1"/>
</dbReference>
<gene>
    <name evidence="10" type="ORF">CKAN_02306800</name>
</gene>
<keyword evidence="5" id="KW-0677">Repeat</keyword>
<dbReference type="InterPro" id="IPR001611">
    <property type="entry name" value="Leu-rich_rpt"/>
</dbReference>
<dbReference type="STRING" id="337451.A0A3S3NK90"/>
<comment type="subcellular location">
    <subcellularLocation>
        <location evidence="1">Membrane</location>
        <topology evidence="1">Single-pass type I membrane protein</topology>
    </subcellularLocation>
</comment>
<dbReference type="FunFam" id="3.80.10.10:FF:000383">
    <property type="entry name" value="Leucine-rich repeat receptor protein kinase EMS1"/>
    <property type="match status" value="1"/>
</dbReference>
<comment type="caution">
    <text evidence="10">The sequence shown here is derived from an EMBL/GenBank/DDBJ whole genome shotgun (WGS) entry which is preliminary data.</text>
</comment>